<dbReference type="Proteomes" id="UP000031599">
    <property type="component" value="Unassembled WGS sequence"/>
</dbReference>
<evidence type="ECO:0000313" key="4">
    <source>
        <dbReference type="Proteomes" id="UP000031599"/>
    </source>
</evidence>
<dbReference type="PANTHER" id="PTHR30489:SF0">
    <property type="entry name" value="LIPOPROTEIN-RELEASING SYSTEM TRANSMEMBRANE PROTEIN LOLE"/>
    <property type="match status" value="1"/>
</dbReference>
<reference evidence="3 4" key="1">
    <citation type="submission" date="2014-12" db="EMBL/GenBank/DDBJ databases">
        <title>Genome assembly of Enhygromyxa salina DSM 15201.</title>
        <authorList>
            <person name="Sharma G."/>
            <person name="Subramanian S."/>
        </authorList>
    </citation>
    <scope>NUCLEOTIDE SEQUENCE [LARGE SCALE GENOMIC DNA]</scope>
    <source>
        <strain evidence="3 4">DSM 15201</strain>
    </source>
</reference>
<dbReference type="InterPro" id="IPR051447">
    <property type="entry name" value="Lipoprotein-release_system"/>
</dbReference>
<dbReference type="EMBL" id="JMCC02000039">
    <property type="protein sequence ID" value="KIG16389.1"/>
    <property type="molecule type" value="Genomic_DNA"/>
</dbReference>
<keyword evidence="1" id="KW-1133">Transmembrane helix</keyword>
<dbReference type="AlphaFoldDB" id="A0A0C1ZFG2"/>
<evidence type="ECO:0000313" key="3">
    <source>
        <dbReference type="EMBL" id="KIG16389.1"/>
    </source>
</evidence>
<gene>
    <name evidence="3" type="ORF">DB30_04556</name>
</gene>
<keyword evidence="3" id="KW-0449">Lipoprotein</keyword>
<organism evidence="3 4">
    <name type="scientific">Enhygromyxa salina</name>
    <dbReference type="NCBI Taxonomy" id="215803"/>
    <lineage>
        <taxon>Bacteria</taxon>
        <taxon>Pseudomonadati</taxon>
        <taxon>Myxococcota</taxon>
        <taxon>Polyangia</taxon>
        <taxon>Nannocystales</taxon>
        <taxon>Nannocystaceae</taxon>
        <taxon>Enhygromyxa</taxon>
    </lineage>
</organism>
<dbReference type="PANTHER" id="PTHR30489">
    <property type="entry name" value="LIPOPROTEIN-RELEASING SYSTEM TRANSMEMBRANE PROTEIN LOLE"/>
    <property type="match status" value="1"/>
</dbReference>
<evidence type="ECO:0000256" key="1">
    <source>
        <dbReference type="SAM" id="Phobius"/>
    </source>
</evidence>
<keyword evidence="1" id="KW-0812">Transmembrane</keyword>
<evidence type="ECO:0000259" key="2">
    <source>
        <dbReference type="Pfam" id="PF12704"/>
    </source>
</evidence>
<protein>
    <submittedName>
        <fullName evidence="3">ABC-type transport system, involved in lipoprotein release, permease component</fullName>
    </submittedName>
</protein>
<dbReference type="RefSeq" id="WP_052549863.1">
    <property type="nucleotide sequence ID" value="NZ_JMCC02000039.1"/>
</dbReference>
<name>A0A0C1ZFG2_9BACT</name>
<feature type="transmembrane region" description="Helical" evidence="1">
    <location>
        <begin position="278"/>
        <end position="301"/>
    </location>
</feature>
<accession>A0A0C1ZFG2</accession>
<dbReference type="InterPro" id="IPR025857">
    <property type="entry name" value="MacB_PCD"/>
</dbReference>
<dbReference type="GO" id="GO:0098797">
    <property type="term" value="C:plasma membrane protein complex"/>
    <property type="evidence" value="ECO:0007669"/>
    <property type="project" value="TreeGrafter"/>
</dbReference>
<proteinExistence type="predicted"/>
<sequence>MMTGPELSRLAWRNIWRNRRRTLITLFSIAFGTLLAVLLTGLGDSTYSKMIDHAARLGGGHVIVQHSTYLDAPSLEKTVEVSPALIKDIRGRPRVRAAVPRVSGGAMLATSTNNVGAAVIGIDPTGEDETTLGLVDSIVEGEMFSSPDDEGIILGKSLAENLGVTMGKKVVYTVTDKSGEIASGLARVSGIIETGAIEVDAGTCLLPINPLRELLGYGPDEHTQIAVFLDDHRDATQVALEIDATLGAKLGEVSATLPWYDAQPDLAGYVSMETKGTIVIEVIVTVLIAAGILATVAAGLYPAYKASSVSPVEAIRTV</sequence>
<comment type="caution">
    <text evidence="3">The sequence shown here is derived from an EMBL/GenBank/DDBJ whole genome shotgun (WGS) entry which is preliminary data.</text>
</comment>
<dbReference type="Pfam" id="PF12704">
    <property type="entry name" value="MacB_PCD"/>
    <property type="match status" value="1"/>
</dbReference>
<feature type="domain" description="MacB-like periplasmic core" evidence="2">
    <location>
        <begin position="22"/>
        <end position="244"/>
    </location>
</feature>
<keyword evidence="1" id="KW-0472">Membrane</keyword>
<dbReference type="GO" id="GO:0044874">
    <property type="term" value="P:lipoprotein localization to outer membrane"/>
    <property type="evidence" value="ECO:0007669"/>
    <property type="project" value="TreeGrafter"/>
</dbReference>